<evidence type="ECO:0000313" key="3">
    <source>
        <dbReference type="EMBL" id="OAM91956.1"/>
    </source>
</evidence>
<evidence type="ECO:0000313" key="4">
    <source>
        <dbReference type="Proteomes" id="UP000078486"/>
    </source>
</evidence>
<evidence type="ECO:0000256" key="1">
    <source>
        <dbReference type="ARBA" id="ARBA00022729"/>
    </source>
</evidence>
<evidence type="ECO:0008006" key="5">
    <source>
        <dbReference type="Google" id="ProtNLM"/>
    </source>
</evidence>
<keyword evidence="4" id="KW-1185">Reference proteome</keyword>
<dbReference type="NCBIfam" id="TIGR04393">
    <property type="entry name" value="rpt_T5SS_PEPC"/>
    <property type="match status" value="1"/>
</dbReference>
<dbReference type="EMBL" id="LRRQ01000001">
    <property type="protein sequence ID" value="OAM91956.1"/>
    <property type="molecule type" value="Genomic_DNA"/>
</dbReference>
<dbReference type="STRING" id="1184151.AW736_26025"/>
<dbReference type="InterPro" id="IPR013425">
    <property type="entry name" value="Autotrns_rpt"/>
</dbReference>
<protein>
    <recommendedName>
        <fullName evidence="5">Autotransporter domain-containing protein</fullName>
    </recommendedName>
</protein>
<dbReference type="Pfam" id="PF12951">
    <property type="entry name" value="PATR"/>
    <property type="match status" value="6"/>
</dbReference>
<dbReference type="InterPro" id="IPR011050">
    <property type="entry name" value="Pectin_lyase_fold/virulence"/>
</dbReference>
<feature type="chain" id="PRO_5008089255" description="Autotransporter domain-containing protein" evidence="2">
    <location>
        <begin position="28"/>
        <end position="2988"/>
    </location>
</feature>
<comment type="caution">
    <text evidence="3">The sequence shown here is derived from an EMBL/GenBank/DDBJ whole genome shotgun (WGS) entry which is preliminary data.</text>
</comment>
<dbReference type="Proteomes" id="UP000078486">
    <property type="component" value="Unassembled WGS sequence"/>
</dbReference>
<feature type="signal peptide" evidence="2">
    <location>
        <begin position="1"/>
        <end position="27"/>
    </location>
</feature>
<proteinExistence type="predicted"/>
<evidence type="ECO:0000256" key="2">
    <source>
        <dbReference type="SAM" id="SignalP"/>
    </source>
</evidence>
<dbReference type="SUPFAM" id="SSF51126">
    <property type="entry name" value="Pectin lyase-like"/>
    <property type="match status" value="3"/>
</dbReference>
<reference evidence="3 4" key="1">
    <citation type="submission" date="2016-01" db="EMBL/GenBank/DDBJ databases">
        <title>High potential of lignocellulose degradation of a new Verrucomicrobia species.</title>
        <authorList>
            <person name="Wang Y."/>
            <person name="Shi Y."/>
            <person name="Qiu Z."/>
            <person name="Liu S."/>
            <person name="Yang H."/>
        </authorList>
    </citation>
    <scope>NUCLEOTIDE SEQUENCE [LARGE SCALE GENOMIC DNA]</scope>
    <source>
        <strain evidence="3 4">TSB47</strain>
    </source>
</reference>
<keyword evidence="1 2" id="KW-0732">Signal</keyword>
<dbReference type="RefSeq" id="WP_068773214.1">
    <property type="nucleotide sequence ID" value="NZ_KV441848.1"/>
</dbReference>
<dbReference type="InterPro" id="IPR030895">
    <property type="entry name" value="T5SS_PEPC_rpt"/>
</dbReference>
<gene>
    <name evidence="3" type="ORF">AW736_26025</name>
</gene>
<name>A0A178IRT0_9BACT</name>
<dbReference type="NCBIfam" id="TIGR02601">
    <property type="entry name" value="autotrns_rpt"/>
    <property type="match status" value="4"/>
</dbReference>
<feature type="non-terminal residue" evidence="3">
    <location>
        <position position="2988"/>
    </location>
</feature>
<sequence>MNIAPHALRLTVAALLASILWTPALRAQVSGTFTGSGTNWADAANWTGGTPGSAAGDSAILNLSANPALANKTISLAGAGTGVTLGTLAVIGPNSVDPLRSLTLGATASPSLVFDSGAVGTPAALSLSGGINLRIAADITTLSDLAVSNNSAVLGKITLLGALDASGRTVTFYNDTGPADITVSGALTAASLVKNGVGKLILNGPAASIAGPVNLNAGTLVIGANNVLGSGALTLGAAASEKRLHLAGDADRSLSNSLDLSASDLIVSREDANTALTLRTLTLAPAAASLTSLGSGTRTLNVGAFTGLALGANQSFSGGTLLKQGSGVLTLGGADSTFSALDIRAGSVVGYLSASSLSLGGGTGLFGSGTIRVSGGSSVLEVRGSNPANTLDLIAGASITLSDHATFRLANATLRLLGGSIDLGADGLFDFNGNVVLGSTAISNAPASGFDFAGNVAFHDSLTGIAGNASYLINLSGTGAQTLSRVADNGAASPGTVSVSATLAKTGTGALTLDSSITQLQLANALRLDAGTLILTRAGQLYTNSDFTFTGRDTASVRLGGFDQSIGEANIASGATGVFALGGDRSTSTSLMLASIAFGDTTGILRIRDYTDGTLLDGAPDIVATALPPVGAALNQIWFHGYNKGAQIVGTNEIAPANGLLDSSWTYGAATLNWFAAANWRSANSSDIDSYNIPNSPGAIARLSDIGGALYGQRILFGSQNVTVGQLLSSSDGVAIGDSATSGGYLIFDSGVTGSAAIWGGGARSSLPRVLLKSDLIKTGYTSVYDSIGNISDDFAESGIARKIILKSGIYLNLGANNIANSFTGGVDLENTAQIRISPSANAGYTSGTWLGSGRVNILAGTASVYGQSGDTRNPAYMIRLTNELVLNGNLNTGSIIWDYAGDVDLSATRTINVAIATSSANYQNSDSAIFGKDFNFTGTGGLVFTGAYNKRLLSPDHDFTGGLSANLGTLWGDAINATGNEVTLGALDAGKNPLGPGNITVNPTGANIANIFVVNAAKTTLAGGTINLGTTANGTVGVLHGDTYLSGGVITGNGYFRTDGDLWFDGANVAAGNFSFMGDSLTKKIRSTTPGATVAVNNLLKDGAGTATIDTSITSLTAGTLTVNGGVFALGAANQLTAGALALNGGVFDTGGYTNNGIASLNLLADSSLQLGAGGGLHFNTSGTGAGWTSGASLVIQNNTGIWNDYLSGGSYVRFATDVSLLSNSLAQSLQNIAFTGYESGAQIHQDGSYYYLLPDAAPTVEWTGGAGTADTKWSTGGNWLLNGVPSGAGISVSFRDLDAGIGTKGINVDGAYTLGRLNLQATPRFTLDGSGTLIFSNTGGLNAVINSSGGSQGVTAAWRLDSDTDLNLATPRAAGQFELRNAISGAGNLDLNGANTAIIFGGTNAAWSGNLIWDTPTQRLRVTANGTPLTGSGTFLIGAPGASGDTFYIEAYGAARTVTLAGGAVLNSNLYLAQNSDGATANGGLYDLTLTGDLELGGSGTRTITVEILSESGVNSSLILNGVVSGSAGIIKQGGGWLRLNKTNTFTGDFTWTGGQVYLGADNALGTGAFRPNISTDSRNMTTVGTGVKLGNQIINSAGRTLAMSGIFYWNADSSAVGNSQLNGNLSITGGTHIFGKDHVIEGVGSLTRSTFWFLGGGNINTGNTEQTYGGVYVIGASSTKDAGGNVIKGPLGVGAYNTGGNSVTGGGLYVFNDSGTEQRLGNTIVFGSNLTRGINFLGASGALNAIVNGSATPNMATTLVLDANTLTLRAGGNASVINANAGILRIESQIKDASSSDPGIIAKGGAGTLELTNLTNEISGGIEARSGTVRYDAATHDPANDDIQIGTGATGDTAFGAGVLSTKTADGTGNAGAIEVIAAVGGTVTINGGGGVILNNNGRFIVTGSDVTTVLANGGALTSTSAAGQEGTLVAGLVQTTSYTLGVKLAAADWELGSGTVNLARADLLSGVQNLHFADGSRLNINQKTQTIAGAISVTGTAIIDVSGGTPSNPVSILTGAITVDPATGFLTFLGWDADPITGLGSTLIRTTLAEGYVIENIKLGTNAATAAVAQRNDAGIRVLLPFDQIFIWDGQAANGQWTTDNWMKQDSLHLPSTQPDAKGALVTFDTDRAALGNATITVPGARRLNNLVFTGTADEDFAIAGPGTLVFQGLTSTAEGFVTQTGVSDITIGAAIDLEYDDTASLGKNLVIEQNGAGALIFNGKIDGPDSRVTVTGTGAGAVVFNAQNTFSKAFVLESGNVWLGVDGTAGAGGPLGYGDITIKSGTLRGVNAGATIAAYADADRVLQRGYILDGSLAKAGSRALALAGGGTLASSSTVAAIDAGGTLALGTATHELALGAHTLTAAGAGVVRLDGALTGAGHLVQAGPGALVVNVASQHTGTTTVTGGTLALAAANAIASSTAVVVDGVLAATGTQTLNNLAGTAATGTISNSTLLLLNSSLATTYDGAITGAGSIEKTGAATLTLAGTNTFTGTVTVNNGLLAITGWTGTTGASGTSSINGTGSVALTGTWYAATNFIMTGTTALDISGGGRLENTVGNGTVKVGVTEGANAAVTLGGDAVWLRTANAQFDLGYGASATGSVIITGHARLLNQSPGGNWTNIGGGVNSLGTVTISGNGWWHEASNVTLGYLGDGVLNISESGSFTPAKALYLGGEPNDAPTAAASGTVNISGGLLQAAGLVEVGSHGHGALNISGSGVVRTGSHLSIGDDGTATGEVNVSGNGLLDAAGDVFTGAAGTGALTIAGSGSVTAGGAYSQNASSTLTLSYSGAPANRGAFITAASGTLDGALAVAHFTGTFSDAVLSGTKFSDMNLAGVTGTLIHATAGTLAGDFATIAGSGSSPVDYIYQGAYKSADGHDYVLAADLSWRIGGTLAHGDFTVAGGTSFDLDIALSDTTANTAQNWNGDTLTKKGAGLLILSASNAYSGTTVVGAGTLRATHLGALGSSLASVSSLASLELAGLSGTLT</sequence>
<organism evidence="3 4">
    <name type="scientific">Termitidicoccus mucosus</name>
    <dbReference type="NCBI Taxonomy" id="1184151"/>
    <lineage>
        <taxon>Bacteria</taxon>
        <taxon>Pseudomonadati</taxon>
        <taxon>Verrucomicrobiota</taxon>
        <taxon>Opitutia</taxon>
        <taxon>Opitutales</taxon>
        <taxon>Opitutaceae</taxon>
        <taxon>Termitidicoccus</taxon>
    </lineage>
</organism>
<accession>A0A178IRT0</accession>